<dbReference type="AlphaFoldDB" id="A0A9Q1CGV8"/>
<keyword evidence="2" id="KW-1185">Reference proteome</keyword>
<accession>A0A9Q1CGV8</accession>
<organism evidence="1 2">
    <name type="scientific">Holothuria leucospilota</name>
    <name type="common">Black long sea cucumber</name>
    <name type="synonym">Mertensiothuria leucospilota</name>
    <dbReference type="NCBI Taxonomy" id="206669"/>
    <lineage>
        <taxon>Eukaryota</taxon>
        <taxon>Metazoa</taxon>
        <taxon>Echinodermata</taxon>
        <taxon>Eleutherozoa</taxon>
        <taxon>Echinozoa</taxon>
        <taxon>Holothuroidea</taxon>
        <taxon>Aspidochirotacea</taxon>
        <taxon>Aspidochirotida</taxon>
        <taxon>Holothuriidae</taxon>
        <taxon>Holothuria</taxon>
    </lineage>
</organism>
<comment type="caution">
    <text evidence="1">The sequence shown here is derived from an EMBL/GenBank/DDBJ whole genome shotgun (WGS) entry which is preliminary data.</text>
</comment>
<evidence type="ECO:0000313" key="2">
    <source>
        <dbReference type="Proteomes" id="UP001152320"/>
    </source>
</evidence>
<proteinExistence type="predicted"/>
<sequence>MNKGTEESNIHNIYGHSPNSAHINLEEQIFVHGSMMHFTIFMKDKPKDKNLSSSSDRHMKYDLCKNTSCTISDKGLGSHHLHTKSKVQEKFCWHLPMNNLQVSRVV</sequence>
<dbReference type="Proteomes" id="UP001152320">
    <property type="component" value="Chromosome 3"/>
</dbReference>
<dbReference type="EMBL" id="JAIZAY010000003">
    <property type="protein sequence ID" value="KAJ8045097.1"/>
    <property type="molecule type" value="Genomic_DNA"/>
</dbReference>
<protein>
    <submittedName>
        <fullName evidence="1">Uncharacterized protein</fullName>
    </submittedName>
</protein>
<gene>
    <name evidence="1" type="ORF">HOLleu_08029</name>
</gene>
<reference evidence="1" key="1">
    <citation type="submission" date="2021-10" db="EMBL/GenBank/DDBJ databases">
        <title>Tropical sea cucumber genome reveals ecological adaptation and Cuvierian tubules defense mechanism.</title>
        <authorList>
            <person name="Chen T."/>
        </authorList>
    </citation>
    <scope>NUCLEOTIDE SEQUENCE</scope>
    <source>
        <strain evidence="1">Nanhai2018</strain>
        <tissue evidence="1">Muscle</tissue>
    </source>
</reference>
<name>A0A9Q1CGV8_HOLLE</name>
<evidence type="ECO:0000313" key="1">
    <source>
        <dbReference type="EMBL" id="KAJ8045097.1"/>
    </source>
</evidence>